<organism evidence="1 2">
    <name type="scientific">Tritrichomonas foetus</name>
    <dbReference type="NCBI Taxonomy" id="1144522"/>
    <lineage>
        <taxon>Eukaryota</taxon>
        <taxon>Metamonada</taxon>
        <taxon>Parabasalia</taxon>
        <taxon>Tritrichomonadida</taxon>
        <taxon>Tritrichomonadidae</taxon>
        <taxon>Tritrichomonas</taxon>
    </lineage>
</organism>
<comment type="caution">
    <text evidence="1">The sequence shown here is derived from an EMBL/GenBank/DDBJ whole genome shotgun (WGS) entry which is preliminary data.</text>
</comment>
<dbReference type="AlphaFoldDB" id="A0A1J4JDL3"/>
<dbReference type="GeneID" id="94829641"/>
<evidence type="ECO:0000313" key="2">
    <source>
        <dbReference type="Proteomes" id="UP000179807"/>
    </source>
</evidence>
<reference evidence="1" key="1">
    <citation type="submission" date="2016-10" db="EMBL/GenBank/DDBJ databases">
        <authorList>
            <person name="Benchimol M."/>
            <person name="Almeida L.G."/>
            <person name="Vasconcelos A.T."/>
            <person name="Perreira-Neves A."/>
            <person name="Rosa I.A."/>
            <person name="Tasca T."/>
            <person name="Bogo M.R."/>
            <person name="de Souza W."/>
        </authorList>
    </citation>
    <scope>NUCLEOTIDE SEQUENCE [LARGE SCALE GENOMIC DNA]</scope>
    <source>
        <strain evidence="1">K</strain>
    </source>
</reference>
<accession>A0A1J4JDL3</accession>
<dbReference type="EMBL" id="MLAK01001126">
    <property type="protein sequence ID" value="OHS97286.1"/>
    <property type="molecule type" value="Genomic_DNA"/>
</dbReference>
<sequence>MNKTSLLANKGNVEKIPLQDILHASIMICENQFNQITKISSPFMQKVALIRVLYFTKIVTARYLSLYRCHSQSKILASVDSPKNSIEKIFQQTHHILNTLRRSLRNEFSPVKHHSTIIRFTDFTDSDAPASYKSTLVTILQQNIPSRIKNITVLGKNIMFFGCSTSNNNLVNEYDFTIEVTSRGIPKLSNIHLAWPKFRASESQEILIKSFTTQCVKIFKSSKQYLVDLDKFIHSFYIYGELLRAYHLFKVHENSFGYETEMNDDEVVIRFPDVFYPRNNLTIKPMETGVYLRSVTPLVICQNRKNNQSPKRYENPDNFETEFISHEVSRLNDDEILEIITQMRNFIYLTKLKTITDSFNHVIEQIKFTIPGFSYIQITKDIFALDSYDDTNQILIYRIKLNSITGQPLIDYCINTNFSRLLIKAIQCSGTDRAFYLTTFYQHIFTKRLLLNTKRQFRRFTTPASDCLVSEEVPERDSFFSLYSSKGLMLHSDAIKPTMNDLGSNNFFTQEKLLEFSDKIEIEPNLIEKSQNDTNFDSGFSNISYIYPNYEEAKIIILLNQLSHYLQRRGNRITVVNNVLKFSSQSFHQVEIRFRKNNSWHVNFKFPKIDRGDRFTLKVVGNSISSRFVDWMVNLIDQIDLYILLLNQVFNVENTSTVIKNIYVEHHLSITVSLIHSFCTPFYMYLKGLVFKDQYRSNHSESIDEMFDKSQEAIHEKNSINLNGCDESLNFGSDFNSDTEVETLNTNTSNINPNTNINDINDIKAVSNLNYNKNSNDIEIFQADPTVKVEIIGKFLKTHLLEPHFKSLVQLTSVTYIFSPFLIVYIIPMQYFHDIFNSDGMQNWTITSVREGVAFFLVYKRVYTILVIISYSHQCQFLFPQAGKSCMLHIALSSHRNFVRSKSAKCPTMKLHMSRVKEVKELIEEFFKDYDLLEELHFGKVKLRKQNQVTLQLSCPPPDYCPYLDTILDSTGIHVDFSDSAPKYIKILLGLPITDRKLYHTLLKFVLTTIQIEPKGIDFLKLLVEITEMPGEMLDWQKSLENEGCTANKQMKTISMNLFTRFGAFFMEVQPQQDNVFITSFEGYQVENVKTMGKLKNWFKQILSDPEYNVDGAADAGYFF</sequence>
<protein>
    <submittedName>
        <fullName evidence="1">Uncharacterized protein</fullName>
    </submittedName>
</protein>
<evidence type="ECO:0000313" key="1">
    <source>
        <dbReference type="EMBL" id="OHS97286.1"/>
    </source>
</evidence>
<gene>
    <name evidence="1" type="ORF">TRFO_09570</name>
</gene>
<dbReference type="Proteomes" id="UP000179807">
    <property type="component" value="Unassembled WGS sequence"/>
</dbReference>
<proteinExistence type="predicted"/>
<keyword evidence="2" id="KW-1185">Reference proteome</keyword>
<dbReference type="RefSeq" id="XP_068350423.1">
    <property type="nucleotide sequence ID" value="XM_068494937.1"/>
</dbReference>
<name>A0A1J4JDL3_9EUKA</name>
<dbReference type="VEuPathDB" id="TrichDB:TRFO_09570"/>